<dbReference type="EMBL" id="JARJLG010000154">
    <property type="protein sequence ID" value="KAJ7735529.1"/>
    <property type="molecule type" value="Genomic_DNA"/>
</dbReference>
<dbReference type="Proteomes" id="UP001215280">
    <property type="component" value="Unassembled WGS sequence"/>
</dbReference>
<gene>
    <name evidence="1" type="ORF">DFH07DRAFT_843552</name>
</gene>
<dbReference type="AlphaFoldDB" id="A0AAD7I5H0"/>
<name>A0AAD7I5H0_9AGAR</name>
<keyword evidence="2" id="KW-1185">Reference proteome</keyword>
<evidence type="ECO:0000313" key="2">
    <source>
        <dbReference type="Proteomes" id="UP001215280"/>
    </source>
</evidence>
<organism evidence="1 2">
    <name type="scientific">Mycena maculata</name>
    <dbReference type="NCBI Taxonomy" id="230809"/>
    <lineage>
        <taxon>Eukaryota</taxon>
        <taxon>Fungi</taxon>
        <taxon>Dikarya</taxon>
        <taxon>Basidiomycota</taxon>
        <taxon>Agaricomycotina</taxon>
        <taxon>Agaricomycetes</taxon>
        <taxon>Agaricomycetidae</taxon>
        <taxon>Agaricales</taxon>
        <taxon>Marasmiineae</taxon>
        <taxon>Mycenaceae</taxon>
        <taxon>Mycena</taxon>
    </lineage>
</organism>
<accession>A0AAD7I5H0</accession>
<protein>
    <submittedName>
        <fullName evidence="1">Uncharacterized protein</fullName>
    </submittedName>
</protein>
<comment type="caution">
    <text evidence="1">The sequence shown here is derived from an EMBL/GenBank/DDBJ whole genome shotgun (WGS) entry which is preliminary data.</text>
</comment>
<proteinExistence type="predicted"/>
<reference evidence="1" key="1">
    <citation type="submission" date="2023-03" db="EMBL/GenBank/DDBJ databases">
        <title>Massive genome expansion in bonnet fungi (Mycena s.s.) driven by repeated elements and novel gene families across ecological guilds.</title>
        <authorList>
            <consortium name="Lawrence Berkeley National Laboratory"/>
            <person name="Harder C.B."/>
            <person name="Miyauchi S."/>
            <person name="Viragh M."/>
            <person name="Kuo A."/>
            <person name="Thoen E."/>
            <person name="Andreopoulos B."/>
            <person name="Lu D."/>
            <person name="Skrede I."/>
            <person name="Drula E."/>
            <person name="Henrissat B."/>
            <person name="Morin E."/>
            <person name="Kohler A."/>
            <person name="Barry K."/>
            <person name="LaButti K."/>
            <person name="Morin E."/>
            <person name="Salamov A."/>
            <person name="Lipzen A."/>
            <person name="Mereny Z."/>
            <person name="Hegedus B."/>
            <person name="Baldrian P."/>
            <person name="Stursova M."/>
            <person name="Weitz H."/>
            <person name="Taylor A."/>
            <person name="Grigoriev I.V."/>
            <person name="Nagy L.G."/>
            <person name="Martin F."/>
            <person name="Kauserud H."/>
        </authorList>
    </citation>
    <scope>NUCLEOTIDE SEQUENCE</scope>
    <source>
        <strain evidence="1">CBHHK188m</strain>
    </source>
</reference>
<evidence type="ECO:0000313" key="1">
    <source>
        <dbReference type="EMBL" id="KAJ7735529.1"/>
    </source>
</evidence>
<sequence>MDREQRFLIWLLFTRRACCIYDELQSNDAGDRPISALPLWISPATRVSKMDQKSVFDFFLDRVACSSISSALTQFALKNSAYSMPTRPISGCSRPAQKKRLNDTAPLLNTMATVFKLAHRLQKGLRNSSAKSVRHRN</sequence>